<evidence type="ECO:0000256" key="1">
    <source>
        <dbReference type="SAM" id="MobiDB-lite"/>
    </source>
</evidence>
<comment type="caution">
    <text evidence="2">The sequence shown here is derived from an EMBL/GenBank/DDBJ whole genome shotgun (WGS) entry which is preliminary data.</text>
</comment>
<protein>
    <submittedName>
        <fullName evidence="2">Uncharacterized protein</fullName>
    </submittedName>
</protein>
<dbReference type="EMBL" id="JAUJYN010000001">
    <property type="protein sequence ID" value="KAK1279251.1"/>
    <property type="molecule type" value="Genomic_DNA"/>
</dbReference>
<gene>
    <name evidence="2" type="ORF">QJS04_geneDACA018253</name>
</gene>
<reference evidence="2" key="1">
    <citation type="journal article" date="2023" name="Nat. Commun.">
        <title>Diploid and tetraploid genomes of Acorus and the evolution of monocots.</title>
        <authorList>
            <person name="Ma L."/>
            <person name="Liu K.W."/>
            <person name="Li Z."/>
            <person name="Hsiao Y.Y."/>
            <person name="Qi Y."/>
            <person name="Fu T."/>
            <person name="Tang G.D."/>
            <person name="Zhang D."/>
            <person name="Sun W.H."/>
            <person name="Liu D.K."/>
            <person name="Li Y."/>
            <person name="Chen G.Z."/>
            <person name="Liu X.D."/>
            <person name="Liao X.Y."/>
            <person name="Jiang Y.T."/>
            <person name="Yu X."/>
            <person name="Hao Y."/>
            <person name="Huang J."/>
            <person name="Zhao X.W."/>
            <person name="Ke S."/>
            <person name="Chen Y.Y."/>
            <person name="Wu W.L."/>
            <person name="Hsu J.L."/>
            <person name="Lin Y.F."/>
            <person name="Huang M.D."/>
            <person name="Li C.Y."/>
            <person name="Huang L."/>
            <person name="Wang Z.W."/>
            <person name="Zhao X."/>
            <person name="Zhong W.Y."/>
            <person name="Peng D.H."/>
            <person name="Ahmad S."/>
            <person name="Lan S."/>
            <person name="Zhang J.S."/>
            <person name="Tsai W.C."/>
            <person name="Van de Peer Y."/>
            <person name="Liu Z.J."/>
        </authorList>
    </citation>
    <scope>NUCLEOTIDE SEQUENCE</scope>
    <source>
        <strain evidence="2">SCP</strain>
    </source>
</reference>
<feature type="compositionally biased region" description="Low complexity" evidence="1">
    <location>
        <begin position="24"/>
        <end position="39"/>
    </location>
</feature>
<evidence type="ECO:0000313" key="2">
    <source>
        <dbReference type="EMBL" id="KAK1279251.1"/>
    </source>
</evidence>
<dbReference type="Proteomes" id="UP001179952">
    <property type="component" value="Unassembled WGS sequence"/>
</dbReference>
<keyword evidence="3" id="KW-1185">Reference proteome</keyword>
<reference evidence="2" key="2">
    <citation type="submission" date="2023-06" db="EMBL/GenBank/DDBJ databases">
        <authorList>
            <person name="Ma L."/>
            <person name="Liu K.-W."/>
            <person name="Li Z."/>
            <person name="Hsiao Y.-Y."/>
            <person name="Qi Y."/>
            <person name="Fu T."/>
            <person name="Tang G."/>
            <person name="Zhang D."/>
            <person name="Sun W.-H."/>
            <person name="Liu D.-K."/>
            <person name="Li Y."/>
            <person name="Chen G.-Z."/>
            <person name="Liu X.-D."/>
            <person name="Liao X.-Y."/>
            <person name="Jiang Y.-T."/>
            <person name="Yu X."/>
            <person name="Hao Y."/>
            <person name="Huang J."/>
            <person name="Zhao X.-W."/>
            <person name="Ke S."/>
            <person name="Chen Y.-Y."/>
            <person name="Wu W.-L."/>
            <person name="Hsu J.-L."/>
            <person name="Lin Y.-F."/>
            <person name="Huang M.-D."/>
            <person name="Li C.-Y."/>
            <person name="Huang L."/>
            <person name="Wang Z.-W."/>
            <person name="Zhao X."/>
            <person name="Zhong W.-Y."/>
            <person name="Peng D.-H."/>
            <person name="Ahmad S."/>
            <person name="Lan S."/>
            <person name="Zhang J.-S."/>
            <person name="Tsai W.-C."/>
            <person name="Van De Peer Y."/>
            <person name="Liu Z.-J."/>
        </authorList>
    </citation>
    <scope>NUCLEOTIDE SEQUENCE</scope>
    <source>
        <strain evidence="2">SCP</strain>
        <tissue evidence="2">Leaves</tissue>
    </source>
</reference>
<evidence type="ECO:0000313" key="3">
    <source>
        <dbReference type="Proteomes" id="UP001179952"/>
    </source>
</evidence>
<proteinExistence type="predicted"/>
<dbReference type="AlphaFoldDB" id="A0AAV9BR33"/>
<sequence length="61" mass="6707">MSSFFRIWAELARGACAPSPPSPSTTAHPSPFRATPLALRSTTARSSSRARFARTWRWTVG</sequence>
<organism evidence="2 3">
    <name type="scientific">Acorus gramineus</name>
    <name type="common">Dwarf sweet flag</name>
    <dbReference type="NCBI Taxonomy" id="55184"/>
    <lineage>
        <taxon>Eukaryota</taxon>
        <taxon>Viridiplantae</taxon>
        <taxon>Streptophyta</taxon>
        <taxon>Embryophyta</taxon>
        <taxon>Tracheophyta</taxon>
        <taxon>Spermatophyta</taxon>
        <taxon>Magnoliopsida</taxon>
        <taxon>Liliopsida</taxon>
        <taxon>Acoraceae</taxon>
        <taxon>Acorus</taxon>
    </lineage>
</organism>
<name>A0AAV9BR33_ACOGR</name>
<feature type="region of interest" description="Disordered" evidence="1">
    <location>
        <begin position="16"/>
        <end position="39"/>
    </location>
</feature>
<accession>A0AAV9BR33</accession>